<dbReference type="EMBL" id="JAIWYP010000014">
    <property type="protein sequence ID" value="KAH3708924.1"/>
    <property type="molecule type" value="Genomic_DNA"/>
</dbReference>
<evidence type="ECO:0000313" key="1">
    <source>
        <dbReference type="EMBL" id="KAH3708924.1"/>
    </source>
</evidence>
<dbReference type="EMBL" id="JAIWYP010000008">
    <property type="protein sequence ID" value="KAH3779271.1"/>
    <property type="molecule type" value="Genomic_DNA"/>
</dbReference>
<name>A0A9D3YZQ8_DREPO</name>
<comment type="caution">
    <text evidence="1">The sequence shown here is derived from an EMBL/GenBank/DDBJ whole genome shotgun (WGS) entry which is preliminary data.</text>
</comment>
<protein>
    <submittedName>
        <fullName evidence="1">Uncharacterized protein</fullName>
    </submittedName>
</protein>
<reference evidence="1" key="1">
    <citation type="journal article" date="2019" name="bioRxiv">
        <title>The Genome of the Zebra Mussel, Dreissena polymorpha: A Resource for Invasive Species Research.</title>
        <authorList>
            <person name="McCartney M.A."/>
            <person name="Auch B."/>
            <person name="Kono T."/>
            <person name="Mallez S."/>
            <person name="Zhang Y."/>
            <person name="Obille A."/>
            <person name="Becker A."/>
            <person name="Abrahante J.E."/>
            <person name="Garbe J."/>
            <person name="Badalamenti J.P."/>
            <person name="Herman A."/>
            <person name="Mangelson H."/>
            <person name="Liachko I."/>
            <person name="Sullivan S."/>
            <person name="Sone E.D."/>
            <person name="Koren S."/>
            <person name="Silverstein K.A.T."/>
            <person name="Beckman K.B."/>
            <person name="Gohl D.M."/>
        </authorList>
    </citation>
    <scope>NUCLEOTIDE SEQUENCE</scope>
    <source>
        <strain evidence="1">Duluth1</strain>
        <tissue evidence="1">Whole animal</tissue>
    </source>
</reference>
<evidence type="ECO:0000313" key="3">
    <source>
        <dbReference type="Proteomes" id="UP000828390"/>
    </source>
</evidence>
<organism evidence="1 3">
    <name type="scientific">Dreissena polymorpha</name>
    <name type="common">Zebra mussel</name>
    <name type="synonym">Mytilus polymorpha</name>
    <dbReference type="NCBI Taxonomy" id="45954"/>
    <lineage>
        <taxon>Eukaryota</taxon>
        <taxon>Metazoa</taxon>
        <taxon>Spiralia</taxon>
        <taxon>Lophotrochozoa</taxon>
        <taxon>Mollusca</taxon>
        <taxon>Bivalvia</taxon>
        <taxon>Autobranchia</taxon>
        <taxon>Heteroconchia</taxon>
        <taxon>Euheterodonta</taxon>
        <taxon>Imparidentia</taxon>
        <taxon>Neoheterodontei</taxon>
        <taxon>Myida</taxon>
        <taxon>Dreissenoidea</taxon>
        <taxon>Dreissenidae</taxon>
        <taxon>Dreissena</taxon>
    </lineage>
</organism>
<sequence length="50" mass="6074">MDQKTENCQHWLRFEDQERSAVFSTFCRWGLQQQEPNSQYLHGEQQAEDL</sequence>
<evidence type="ECO:0000313" key="2">
    <source>
        <dbReference type="EMBL" id="KAH3779271.1"/>
    </source>
</evidence>
<gene>
    <name evidence="1" type="ORF">DPMN_068382</name>
    <name evidence="2" type="ORF">DPMN_157071</name>
</gene>
<keyword evidence="3" id="KW-1185">Reference proteome</keyword>
<proteinExistence type="predicted"/>
<dbReference type="AlphaFoldDB" id="A0A9D3YZQ8"/>
<accession>A0A9D3YZQ8</accession>
<dbReference type="Proteomes" id="UP000828390">
    <property type="component" value="Unassembled WGS sequence"/>
</dbReference>
<reference evidence="1" key="2">
    <citation type="submission" date="2020-11" db="EMBL/GenBank/DDBJ databases">
        <authorList>
            <person name="McCartney M.A."/>
            <person name="Auch B."/>
            <person name="Kono T."/>
            <person name="Mallez S."/>
            <person name="Becker A."/>
            <person name="Gohl D.M."/>
            <person name="Silverstein K.A.T."/>
            <person name="Koren S."/>
            <person name="Bechman K.B."/>
            <person name="Herman A."/>
            <person name="Abrahante J.E."/>
            <person name="Garbe J."/>
        </authorList>
    </citation>
    <scope>NUCLEOTIDE SEQUENCE</scope>
    <source>
        <strain evidence="1">Duluth1</strain>
        <tissue evidence="1">Whole animal</tissue>
    </source>
</reference>